<keyword evidence="4" id="KW-0997">Cell inner membrane</keyword>
<dbReference type="EMBL" id="JBHTKB010000001">
    <property type="protein sequence ID" value="MFD0912908.1"/>
    <property type="molecule type" value="Genomic_DNA"/>
</dbReference>
<feature type="transmembrane region" description="Helical" evidence="8">
    <location>
        <begin position="173"/>
        <end position="191"/>
    </location>
</feature>
<protein>
    <submittedName>
        <fullName evidence="9">PqiA/YebS family transporter subunit</fullName>
    </submittedName>
</protein>
<evidence type="ECO:0000256" key="8">
    <source>
        <dbReference type="SAM" id="Phobius"/>
    </source>
</evidence>
<feature type="transmembrane region" description="Helical" evidence="8">
    <location>
        <begin position="101"/>
        <end position="126"/>
    </location>
</feature>
<feature type="transmembrane region" description="Helical" evidence="8">
    <location>
        <begin position="315"/>
        <end position="340"/>
    </location>
</feature>
<evidence type="ECO:0000313" key="9">
    <source>
        <dbReference type="EMBL" id="MFD0912908.1"/>
    </source>
</evidence>
<proteinExistence type="inferred from homology"/>
<comment type="similarity">
    <text evidence="2">Belongs to the PqiA family.</text>
</comment>
<keyword evidence="7 8" id="KW-0472">Membrane</keyword>
<comment type="subcellular location">
    <subcellularLocation>
        <location evidence="1">Cell inner membrane</location>
        <topology evidence="1">Multi-pass membrane protein</topology>
    </subcellularLocation>
</comment>
<sequence length="427" mass="46391">MTTTQQKIKWRRLRACSACDMVSAIPVLRPGEHASCPRCGHVLARRYLHPVQRSIALAVTALLSLMIAIAFPFISMDTNGLDSQIALPQTAVTMLNVNQPLVALIVSATAIILPALYLIGVILMQANVLRTVPRAYSDVIARLFSRLHPWMMADVFMIAALVSLVKLTDIGEVQLGVSFWAYCVFALLLLMTTRSVDIDLLWLKLAGEPPPDTGIRCGVNAAEQHVAGCTTCGLLNTLPPAAKGSAYLCMRCGSTLYARKPNSLQFTLALLLTAAVLYIPANAYPMMITTSLGQSHSSTIIGGMIELWQHGSEPVAMIIFVASVLVPIIKMLILMLLLWLARHPGPLNAQQKTALYRITELIGRWSMVDVFVVAIMVALIQSGNLMSVLPGPAALAFCAVVITTMLAAMAFDPRLLWDTQGKPYDRA</sequence>
<dbReference type="PANTHER" id="PTHR30462:SF3">
    <property type="entry name" value="INTERMEMBRANE TRANSPORT PROTEIN PQIA"/>
    <property type="match status" value="1"/>
</dbReference>
<dbReference type="PANTHER" id="PTHR30462">
    <property type="entry name" value="INTERMEMBRANE TRANSPORT PROTEIN PQIB-RELATED"/>
    <property type="match status" value="1"/>
</dbReference>
<keyword evidence="5 8" id="KW-0812">Transmembrane</keyword>
<feature type="transmembrane region" description="Helical" evidence="8">
    <location>
        <begin position="361"/>
        <end position="381"/>
    </location>
</feature>
<keyword evidence="6 8" id="KW-1133">Transmembrane helix</keyword>
<gene>
    <name evidence="9" type="ORF">ACFQ1Z_05060</name>
</gene>
<dbReference type="RefSeq" id="WP_379056108.1">
    <property type="nucleotide sequence ID" value="NZ_JBHTKB010000001.1"/>
</dbReference>
<feature type="transmembrane region" description="Helical" evidence="8">
    <location>
        <begin position="264"/>
        <end position="281"/>
    </location>
</feature>
<reference evidence="10" key="1">
    <citation type="journal article" date="2019" name="Int. J. Syst. Evol. Microbiol.">
        <title>The Global Catalogue of Microorganisms (GCM) 10K type strain sequencing project: providing services to taxonomists for standard genome sequencing and annotation.</title>
        <authorList>
            <consortium name="The Broad Institute Genomics Platform"/>
            <consortium name="The Broad Institute Genome Sequencing Center for Infectious Disease"/>
            <person name="Wu L."/>
            <person name="Ma J."/>
        </authorList>
    </citation>
    <scope>NUCLEOTIDE SEQUENCE [LARGE SCALE GENOMIC DNA]</scope>
    <source>
        <strain evidence="10">CCUG 58412</strain>
    </source>
</reference>
<evidence type="ECO:0000256" key="2">
    <source>
        <dbReference type="ARBA" id="ARBA00007555"/>
    </source>
</evidence>
<evidence type="ECO:0000256" key="7">
    <source>
        <dbReference type="ARBA" id="ARBA00023136"/>
    </source>
</evidence>
<keyword evidence="3" id="KW-1003">Cell membrane</keyword>
<dbReference type="InterPro" id="IPR005219">
    <property type="entry name" value="PqiA-like_proteobact"/>
</dbReference>
<name>A0ABW3F4Y8_9PROT</name>
<dbReference type="Pfam" id="PF04403">
    <property type="entry name" value="PqiA"/>
    <property type="match status" value="2"/>
</dbReference>
<dbReference type="InterPro" id="IPR051800">
    <property type="entry name" value="PqiA-PqiB_transport"/>
</dbReference>
<feature type="transmembrane region" description="Helical" evidence="8">
    <location>
        <begin position="393"/>
        <end position="411"/>
    </location>
</feature>
<dbReference type="InterPro" id="IPR007498">
    <property type="entry name" value="PqiA-like"/>
</dbReference>
<dbReference type="Proteomes" id="UP001597128">
    <property type="component" value="Unassembled WGS sequence"/>
</dbReference>
<evidence type="ECO:0000313" key="10">
    <source>
        <dbReference type="Proteomes" id="UP001597128"/>
    </source>
</evidence>
<evidence type="ECO:0000256" key="1">
    <source>
        <dbReference type="ARBA" id="ARBA00004429"/>
    </source>
</evidence>
<feature type="transmembrane region" description="Helical" evidence="8">
    <location>
        <begin position="147"/>
        <end position="167"/>
    </location>
</feature>
<keyword evidence="10" id="KW-1185">Reference proteome</keyword>
<evidence type="ECO:0000256" key="5">
    <source>
        <dbReference type="ARBA" id="ARBA00022692"/>
    </source>
</evidence>
<feature type="transmembrane region" description="Helical" evidence="8">
    <location>
        <begin position="55"/>
        <end position="74"/>
    </location>
</feature>
<evidence type="ECO:0000256" key="6">
    <source>
        <dbReference type="ARBA" id="ARBA00022989"/>
    </source>
</evidence>
<evidence type="ECO:0000256" key="4">
    <source>
        <dbReference type="ARBA" id="ARBA00022519"/>
    </source>
</evidence>
<comment type="caution">
    <text evidence="9">The sequence shown here is derived from an EMBL/GenBank/DDBJ whole genome shotgun (WGS) entry which is preliminary data.</text>
</comment>
<dbReference type="NCBIfam" id="TIGR00155">
    <property type="entry name" value="pqiA_fam"/>
    <property type="match status" value="1"/>
</dbReference>
<evidence type="ECO:0000256" key="3">
    <source>
        <dbReference type="ARBA" id="ARBA00022475"/>
    </source>
</evidence>
<organism evidence="9 10">
    <name type="scientific">Methylophilus luteus</name>
    <dbReference type="NCBI Taxonomy" id="640108"/>
    <lineage>
        <taxon>Bacteria</taxon>
        <taxon>Pseudomonadati</taxon>
        <taxon>Pseudomonadota</taxon>
        <taxon>Betaproteobacteria</taxon>
        <taxon>Nitrosomonadales</taxon>
        <taxon>Methylophilaceae</taxon>
        <taxon>Methylophilus</taxon>
    </lineage>
</organism>
<accession>A0ABW3F4Y8</accession>